<dbReference type="PANTHER" id="PTHR33495:SF14">
    <property type="entry name" value="ANTI-SIGMA FACTOR ANTAGONIST"/>
    <property type="match status" value="1"/>
</dbReference>
<dbReference type="Proteomes" id="UP000293852">
    <property type="component" value="Unassembled WGS sequence"/>
</dbReference>
<dbReference type="AlphaFoldDB" id="A0A4Q7M4R1"/>
<dbReference type="RefSeq" id="WP_130415114.1">
    <property type="nucleotide sequence ID" value="NZ_SGWX01000001.1"/>
</dbReference>
<feature type="domain" description="STAS" evidence="1">
    <location>
        <begin position="13"/>
        <end position="101"/>
    </location>
</feature>
<dbReference type="PROSITE" id="PS50801">
    <property type="entry name" value="STAS"/>
    <property type="match status" value="1"/>
</dbReference>
<evidence type="ECO:0000259" key="1">
    <source>
        <dbReference type="PROSITE" id="PS50801"/>
    </source>
</evidence>
<dbReference type="InterPro" id="IPR058548">
    <property type="entry name" value="MlaB-like_STAS"/>
</dbReference>
<evidence type="ECO:0000313" key="3">
    <source>
        <dbReference type="Proteomes" id="UP000293852"/>
    </source>
</evidence>
<comment type="caution">
    <text evidence="2">The sequence shown here is derived from an EMBL/GenBank/DDBJ whole genome shotgun (WGS) entry which is preliminary data.</text>
</comment>
<keyword evidence="3" id="KW-1185">Reference proteome</keyword>
<accession>A0A4Q7M4R1</accession>
<evidence type="ECO:0000313" key="2">
    <source>
        <dbReference type="EMBL" id="RZS62003.1"/>
    </source>
</evidence>
<reference evidence="2 3" key="1">
    <citation type="submission" date="2019-02" db="EMBL/GenBank/DDBJ databases">
        <title>Sequencing the genomes of 1000 actinobacteria strains.</title>
        <authorList>
            <person name="Klenk H.-P."/>
        </authorList>
    </citation>
    <scope>NUCLEOTIDE SEQUENCE [LARGE SCALE GENOMIC DNA]</scope>
    <source>
        <strain evidence="2 3">DSM 16932</strain>
    </source>
</reference>
<dbReference type="GO" id="GO:0043856">
    <property type="term" value="F:anti-sigma factor antagonist activity"/>
    <property type="evidence" value="ECO:0007669"/>
    <property type="project" value="TreeGrafter"/>
</dbReference>
<dbReference type="EMBL" id="SGWX01000001">
    <property type="protein sequence ID" value="RZS62003.1"/>
    <property type="molecule type" value="Genomic_DNA"/>
</dbReference>
<dbReference type="OrthoDB" id="9794628at2"/>
<proteinExistence type="predicted"/>
<dbReference type="SUPFAM" id="SSF52091">
    <property type="entry name" value="SpoIIaa-like"/>
    <property type="match status" value="1"/>
</dbReference>
<gene>
    <name evidence="2" type="ORF">EV386_2320</name>
</gene>
<dbReference type="CDD" id="cd07043">
    <property type="entry name" value="STAS_anti-anti-sigma_factors"/>
    <property type="match status" value="1"/>
</dbReference>
<organism evidence="2 3">
    <name type="scientific">Xylanimonas ulmi</name>
    <dbReference type="NCBI Taxonomy" id="228973"/>
    <lineage>
        <taxon>Bacteria</taxon>
        <taxon>Bacillati</taxon>
        <taxon>Actinomycetota</taxon>
        <taxon>Actinomycetes</taxon>
        <taxon>Micrococcales</taxon>
        <taxon>Promicromonosporaceae</taxon>
        <taxon>Xylanimonas</taxon>
    </lineage>
</organism>
<sequence length="101" mass="10798">MRFIQSVGETTHIALTGKLDFSTASVLMEELRTLVGAGVSRIEFDCSGLEYISSAGIRAMVFAKQKIAADGELEIALTDASPNVQDVFVTSGLDGYFEFAA</sequence>
<name>A0A4Q7M4R1_9MICO</name>
<dbReference type="InterPro" id="IPR036513">
    <property type="entry name" value="STAS_dom_sf"/>
</dbReference>
<dbReference type="PANTHER" id="PTHR33495">
    <property type="entry name" value="ANTI-SIGMA FACTOR ANTAGONIST TM_1081-RELATED-RELATED"/>
    <property type="match status" value="1"/>
</dbReference>
<protein>
    <submittedName>
        <fullName evidence="2">Anti-anti-sigma factor</fullName>
    </submittedName>
</protein>
<dbReference type="InterPro" id="IPR002645">
    <property type="entry name" value="STAS_dom"/>
</dbReference>
<dbReference type="Gene3D" id="3.30.750.24">
    <property type="entry name" value="STAS domain"/>
    <property type="match status" value="1"/>
</dbReference>
<dbReference type="Pfam" id="PF13466">
    <property type="entry name" value="STAS_2"/>
    <property type="match status" value="1"/>
</dbReference>